<organism evidence="5 6">
    <name type="scientific">Marasmiellus scandens</name>
    <dbReference type="NCBI Taxonomy" id="2682957"/>
    <lineage>
        <taxon>Eukaryota</taxon>
        <taxon>Fungi</taxon>
        <taxon>Dikarya</taxon>
        <taxon>Basidiomycota</taxon>
        <taxon>Agaricomycotina</taxon>
        <taxon>Agaricomycetes</taxon>
        <taxon>Agaricomycetidae</taxon>
        <taxon>Agaricales</taxon>
        <taxon>Marasmiineae</taxon>
        <taxon>Omphalotaceae</taxon>
        <taxon>Marasmiellus</taxon>
    </lineage>
</organism>
<keyword evidence="2" id="KW-0175">Coiled coil</keyword>
<dbReference type="Proteomes" id="UP001498398">
    <property type="component" value="Unassembled WGS sequence"/>
</dbReference>
<evidence type="ECO:0000256" key="2">
    <source>
        <dbReference type="SAM" id="Coils"/>
    </source>
</evidence>
<feature type="compositionally biased region" description="Basic and acidic residues" evidence="3">
    <location>
        <begin position="485"/>
        <end position="496"/>
    </location>
</feature>
<keyword evidence="1" id="KW-0863">Zinc-finger</keyword>
<keyword evidence="6" id="KW-1185">Reference proteome</keyword>
<gene>
    <name evidence="5" type="ORF">VKT23_005415</name>
</gene>
<dbReference type="PROSITE" id="PS50103">
    <property type="entry name" value="ZF_C3H1"/>
    <property type="match status" value="1"/>
</dbReference>
<feature type="zinc finger region" description="C3H1-type" evidence="1">
    <location>
        <begin position="3"/>
        <end position="38"/>
    </location>
</feature>
<feature type="compositionally biased region" description="Polar residues" evidence="3">
    <location>
        <begin position="248"/>
        <end position="266"/>
    </location>
</feature>
<feature type="compositionally biased region" description="Polar residues" evidence="3">
    <location>
        <begin position="76"/>
        <end position="103"/>
    </location>
</feature>
<feature type="compositionally biased region" description="Pro residues" evidence="3">
    <location>
        <begin position="294"/>
        <end position="304"/>
    </location>
</feature>
<evidence type="ECO:0000256" key="3">
    <source>
        <dbReference type="SAM" id="MobiDB-lite"/>
    </source>
</evidence>
<protein>
    <recommendedName>
        <fullName evidence="4">C3H1-type domain-containing protein</fullName>
    </recommendedName>
</protein>
<feature type="region of interest" description="Disordered" evidence="3">
    <location>
        <begin position="485"/>
        <end position="506"/>
    </location>
</feature>
<dbReference type="InterPro" id="IPR000571">
    <property type="entry name" value="Znf_CCCH"/>
</dbReference>
<feature type="region of interest" description="Disordered" evidence="3">
    <location>
        <begin position="35"/>
        <end position="321"/>
    </location>
</feature>
<proteinExistence type="predicted"/>
<accession>A0ABR1JUL2</accession>
<evidence type="ECO:0000259" key="4">
    <source>
        <dbReference type="PROSITE" id="PS50103"/>
    </source>
</evidence>
<sequence length="727" mass="79955">MSNRKAIRCRHYNNDGQLVNVNEPCTHGNRCNFSHPGESTWATATSNRGKKPRFGDFSSRPSDSGWAPRNRRESANEGNTPTWGNMSPPMSASRPQQTDSPWDQSAFSPQPPPLSSSSSFRHPLPPSPNTTQNRRRSSGSLSGSASVHKPNDDSQAGGWGSNAGGGWGSGTGGWGSGTDGGWGSGTGGGWGSGTGGWGSSEGATSGWDNFGPESAKSDDKMATSEMPNKGASNSIAAPDSWGNRGDSAPSTSSAQGNDIPVSNTWGSETKAKPSEAASSSKRVETSSPSRPNDMVPPSPSNPAPDRPRSNVDPFTSIVPEPTATSNVWHSVGVVPPVKSRVTKLREPSPSVSTAPSLSKDRPADYRTLIKLTISLVRRHAELQEAERTANKFKLIQNSKQLGRARKGGRDKMDQIRKDMKMNIGNIEMRIQKEKSDLLKVPEISNPTGPKIDLTVEGDKLRNYAAEIEAYLVDLKAFRESKLRAEKETKEAEKEKLASQPPPPVEPHIQAWETLKTRVIEITNSLHELSDACDEVWKFDTWQNLEEIEAEKRNEGDEEKRRANNPIFRMQGDIEDHHQDVEEVKDAMADLIRGVGEVRLAELDAKVKRNASVKAELEAKLAECEERRRQRRIEIDAISEKIRNLHNRKPPPIPYADILRPYLEKLVQHSMAELTPVLDALHNEHQIASLNIRRQSVDKINQKLVPILETSNAIRYHAEVVAEARKRS</sequence>
<feature type="domain" description="C3H1-type" evidence="4">
    <location>
        <begin position="3"/>
        <end position="38"/>
    </location>
</feature>
<evidence type="ECO:0000313" key="5">
    <source>
        <dbReference type="EMBL" id="KAK7465437.1"/>
    </source>
</evidence>
<evidence type="ECO:0000256" key="1">
    <source>
        <dbReference type="PROSITE-ProRule" id="PRU00723"/>
    </source>
</evidence>
<dbReference type="EMBL" id="JBANRG010000006">
    <property type="protein sequence ID" value="KAK7465437.1"/>
    <property type="molecule type" value="Genomic_DNA"/>
</dbReference>
<feature type="compositionally biased region" description="Gly residues" evidence="3">
    <location>
        <begin position="157"/>
        <end position="199"/>
    </location>
</feature>
<keyword evidence="1" id="KW-0862">Zinc</keyword>
<reference evidence="5 6" key="1">
    <citation type="submission" date="2024-01" db="EMBL/GenBank/DDBJ databases">
        <title>A draft genome for the cacao thread blight pathogen Marasmiellus scandens.</title>
        <authorList>
            <person name="Baruah I.K."/>
            <person name="Leung J."/>
            <person name="Bukari Y."/>
            <person name="Amoako-Attah I."/>
            <person name="Meinhardt L.W."/>
            <person name="Bailey B.A."/>
            <person name="Cohen S.P."/>
        </authorList>
    </citation>
    <scope>NUCLEOTIDE SEQUENCE [LARGE SCALE GENOMIC DNA]</scope>
    <source>
        <strain evidence="5 6">GH-19</strain>
    </source>
</reference>
<evidence type="ECO:0000313" key="6">
    <source>
        <dbReference type="Proteomes" id="UP001498398"/>
    </source>
</evidence>
<comment type="caution">
    <text evidence="5">The sequence shown here is derived from an EMBL/GenBank/DDBJ whole genome shotgun (WGS) entry which is preliminary data.</text>
</comment>
<keyword evidence="1" id="KW-0479">Metal-binding</keyword>
<name>A0ABR1JUL2_9AGAR</name>
<feature type="coiled-coil region" evidence="2">
    <location>
        <begin position="599"/>
        <end position="640"/>
    </location>
</feature>